<organism evidence="2 3">
    <name type="scientific">Portunus trituberculatus</name>
    <name type="common">Swimming crab</name>
    <name type="synonym">Neptunus trituberculatus</name>
    <dbReference type="NCBI Taxonomy" id="210409"/>
    <lineage>
        <taxon>Eukaryota</taxon>
        <taxon>Metazoa</taxon>
        <taxon>Ecdysozoa</taxon>
        <taxon>Arthropoda</taxon>
        <taxon>Crustacea</taxon>
        <taxon>Multicrustacea</taxon>
        <taxon>Malacostraca</taxon>
        <taxon>Eumalacostraca</taxon>
        <taxon>Eucarida</taxon>
        <taxon>Decapoda</taxon>
        <taxon>Pleocyemata</taxon>
        <taxon>Brachyura</taxon>
        <taxon>Eubrachyura</taxon>
        <taxon>Portunoidea</taxon>
        <taxon>Portunidae</taxon>
        <taxon>Portuninae</taxon>
        <taxon>Portunus</taxon>
    </lineage>
</organism>
<name>A0A5B7IRE9_PORTR</name>
<keyword evidence="3" id="KW-1185">Reference proteome</keyword>
<reference evidence="2 3" key="1">
    <citation type="submission" date="2019-05" db="EMBL/GenBank/DDBJ databases">
        <title>Another draft genome of Portunus trituberculatus and its Hox gene families provides insights of decapod evolution.</title>
        <authorList>
            <person name="Jeong J.-H."/>
            <person name="Song I."/>
            <person name="Kim S."/>
            <person name="Choi T."/>
            <person name="Kim D."/>
            <person name="Ryu S."/>
            <person name="Kim W."/>
        </authorList>
    </citation>
    <scope>NUCLEOTIDE SEQUENCE [LARGE SCALE GENOMIC DNA]</scope>
    <source>
        <tissue evidence="2">Muscle</tissue>
    </source>
</reference>
<proteinExistence type="predicted"/>
<dbReference type="Proteomes" id="UP000324222">
    <property type="component" value="Unassembled WGS sequence"/>
</dbReference>
<comment type="caution">
    <text evidence="2">The sequence shown here is derived from an EMBL/GenBank/DDBJ whole genome shotgun (WGS) entry which is preliminary data.</text>
</comment>
<evidence type="ECO:0000313" key="2">
    <source>
        <dbReference type="EMBL" id="MPC84689.1"/>
    </source>
</evidence>
<evidence type="ECO:0000256" key="1">
    <source>
        <dbReference type="SAM" id="MobiDB-lite"/>
    </source>
</evidence>
<protein>
    <submittedName>
        <fullName evidence="2">Uncharacterized protein</fullName>
    </submittedName>
</protein>
<dbReference type="EMBL" id="VSRR010066131">
    <property type="protein sequence ID" value="MPC84689.1"/>
    <property type="molecule type" value="Genomic_DNA"/>
</dbReference>
<gene>
    <name evidence="2" type="ORF">E2C01_079435</name>
</gene>
<feature type="compositionally biased region" description="Low complexity" evidence="1">
    <location>
        <begin position="34"/>
        <end position="46"/>
    </location>
</feature>
<dbReference type="AlphaFoldDB" id="A0A5B7IRE9"/>
<sequence length="70" mass="7285">MLFSAREGVLVLAAGLTGRCVVEEADATLPQYPSVGSGLSDDGGSLTTPASPSPHYLQFRGSVYNKSRAK</sequence>
<feature type="region of interest" description="Disordered" evidence="1">
    <location>
        <begin position="32"/>
        <end position="58"/>
    </location>
</feature>
<accession>A0A5B7IRE9</accession>
<evidence type="ECO:0000313" key="3">
    <source>
        <dbReference type="Proteomes" id="UP000324222"/>
    </source>
</evidence>